<dbReference type="InterPro" id="IPR010998">
    <property type="entry name" value="Integrase_recombinase_N"/>
</dbReference>
<evidence type="ECO:0000256" key="6">
    <source>
        <dbReference type="ARBA" id="ARBA00023125"/>
    </source>
</evidence>
<keyword evidence="5 9" id="KW-0229">DNA integration</keyword>
<proteinExistence type="inferred from homology"/>
<evidence type="ECO:0000256" key="1">
    <source>
        <dbReference type="ARBA" id="ARBA00004496"/>
    </source>
</evidence>
<accession>M1LT11</accession>
<dbReference type="InterPro" id="IPR023009">
    <property type="entry name" value="Tyrosine_recombinase_XerC/XerD"/>
</dbReference>
<reference evidence="12 13" key="1">
    <citation type="journal article" date="2013" name="Genome Biol. Evol.">
        <title>Genome evolution and phylogenomic analysis of candidatus kinetoplastibacterium, the betaproteobacterial endosymbionts of strigomonas and angomonas.</title>
        <authorList>
            <person name="Alves J.M."/>
            <person name="Serrano M.G."/>
            <person name="Maia da Silva F."/>
            <person name="Voegtly L.J."/>
            <person name="Matveyev A.V."/>
            <person name="Teixeira M.M."/>
            <person name="Camargo E.P."/>
            <person name="Buck G.A."/>
        </authorList>
    </citation>
    <scope>NUCLEOTIDE SEQUENCE [LARGE SCALE GENOMIC DNA]</scope>
    <source>
        <strain evidence="12 13">TCC079E</strain>
    </source>
</reference>
<dbReference type="HOGENOM" id="CLU_027562_9_0_4"/>
<dbReference type="PROSITE" id="PS51900">
    <property type="entry name" value="CB"/>
    <property type="match status" value="1"/>
</dbReference>
<evidence type="ECO:0000313" key="12">
    <source>
        <dbReference type="EMBL" id="AGF47231.1"/>
    </source>
</evidence>
<evidence type="ECO:0000256" key="4">
    <source>
        <dbReference type="ARBA" id="ARBA00022829"/>
    </source>
</evidence>
<feature type="active site" evidence="9">
    <location>
        <position position="270"/>
    </location>
</feature>
<dbReference type="PROSITE" id="PS51898">
    <property type="entry name" value="TYR_RECOMBINASE"/>
    <property type="match status" value="1"/>
</dbReference>
<feature type="domain" description="Core-binding (CB)" evidence="11">
    <location>
        <begin position="6"/>
        <end position="91"/>
    </location>
</feature>
<keyword evidence="8 9" id="KW-0131">Cell cycle</keyword>
<evidence type="ECO:0000256" key="8">
    <source>
        <dbReference type="ARBA" id="ARBA00023306"/>
    </source>
</evidence>
<keyword evidence="6 9" id="KW-0238">DNA-binding</keyword>
<dbReference type="Pfam" id="PF00589">
    <property type="entry name" value="Phage_integrase"/>
    <property type="match status" value="1"/>
</dbReference>
<gene>
    <name evidence="9" type="primary">xerC</name>
    <name evidence="12" type="ORF">CDSE_0122</name>
</gene>
<evidence type="ECO:0000313" key="13">
    <source>
        <dbReference type="Proteomes" id="UP000011547"/>
    </source>
</evidence>
<keyword evidence="7 9" id="KW-0233">DNA recombination</keyword>
<dbReference type="Gene3D" id="1.10.150.130">
    <property type="match status" value="1"/>
</dbReference>
<dbReference type="PATRIC" id="fig|1208919.3.peg.676"/>
<dbReference type="GO" id="GO:0003677">
    <property type="term" value="F:DNA binding"/>
    <property type="evidence" value="ECO:0007669"/>
    <property type="project" value="UniProtKB-UniRule"/>
</dbReference>
<dbReference type="CDD" id="cd00798">
    <property type="entry name" value="INT_XerDC_C"/>
    <property type="match status" value="1"/>
</dbReference>
<dbReference type="STRING" id="1208919.CDSE_0122"/>
<dbReference type="AlphaFoldDB" id="M1LT11"/>
<dbReference type="InterPro" id="IPR002104">
    <property type="entry name" value="Integrase_catalytic"/>
</dbReference>
<dbReference type="HAMAP" id="MF_01808">
    <property type="entry name" value="Recomb_XerC_XerD"/>
    <property type="match status" value="1"/>
</dbReference>
<dbReference type="GO" id="GO:0007059">
    <property type="term" value="P:chromosome segregation"/>
    <property type="evidence" value="ECO:0007669"/>
    <property type="project" value="UniProtKB-UniRule"/>
</dbReference>
<dbReference type="eggNOG" id="COG4973">
    <property type="taxonomic scope" value="Bacteria"/>
</dbReference>
<dbReference type="Proteomes" id="UP000011547">
    <property type="component" value="Chromosome"/>
</dbReference>
<dbReference type="SUPFAM" id="SSF56349">
    <property type="entry name" value="DNA breaking-rejoining enzymes"/>
    <property type="match status" value="1"/>
</dbReference>
<comment type="subcellular location">
    <subcellularLocation>
        <location evidence="1 9">Cytoplasm</location>
    </subcellularLocation>
</comment>
<dbReference type="GO" id="GO:0005737">
    <property type="term" value="C:cytoplasm"/>
    <property type="evidence" value="ECO:0007669"/>
    <property type="project" value="UniProtKB-SubCell"/>
</dbReference>
<evidence type="ECO:0000256" key="2">
    <source>
        <dbReference type="ARBA" id="ARBA00022490"/>
    </source>
</evidence>
<dbReference type="PANTHER" id="PTHR30349">
    <property type="entry name" value="PHAGE INTEGRASE-RELATED"/>
    <property type="match status" value="1"/>
</dbReference>
<keyword evidence="3 9" id="KW-0132">Cell division</keyword>
<feature type="active site" evidence="9">
    <location>
        <position position="267"/>
    </location>
</feature>
<keyword evidence="13" id="KW-1185">Reference proteome</keyword>
<dbReference type="InterPro" id="IPR004107">
    <property type="entry name" value="Integrase_SAM-like_N"/>
</dbReference>
<dbReference type="KEGG" id="kde:CDSE_0122"/>
<keyword evidence="4 9" id="KW-0159">Chromosome partition</keyword>
<evidence type="ECO:0000256" key="3">
    <source>
        <dbReference type="ARBA" id="ARBA00022618"/>
    </source>
</evidence>
<evidence type="ECO:0000256" key="5">
    <source>
        <dbReference type="ARBA" id="ARBA00022908"/>
    </source>
</evidence>
<name>M1LT11_9PROT</name>
<dbReference type="InterPro" id="IPR050090">
    <property type="entry name" value="Tyrosine_recombinase_XerCD"/>
</dbReference>
<dbReference type="GO" id="GO:0051301">
    <property type="term" value="P:cell division"/>
    <property type="evidence" value="ECO:0007669"/>
    <property type="project" value="UniProtKB-KW"/>
</dbReference>
<dbReference type="PANTHER" id="PTHR30349:SF81">
    <property type="entry name" value="TYROSINE RECOMBINASE XERC"/>
    <property type="match status" value="1"/>
</dbReference>
<dbReference type="GO" id="GO:0009037">
    <property type="term" value="F:tyrosine-based site-specific recombinase activity"/>
    <property type="evidence" value="ECO:0007669"/>
    <property type="project" value="UniProtKB-UniRule"/>
</dbReference>
<evidence type="ECO:0000259" key="11">
    <source>
        <dbReference type="PROSITE" id="PS51900"/>
    </source>
</evidence>
<protein>
    <recommendedName>
        <fullName evidence="9">Tyrosine recombinase XerC</fullName>
    </recommendedName>
</protein>
<comment type="function">
    <text evidence="9">Site-specific tyrosine recombinase, which acts by catalyzing the cutting and rejoining of the recombining DNA molecules. The XerC-XerD complex is essential to convert dimers of the bacterial chromosome into monomers to permit their segregation at cell division. It also contributes to the segregational stability of plasmids.</text>
</comment>
<keyword evidence="2 9" id="KW-0963">Cytoplasm</keyword>
<evidence type="ECO:0000256" key="7">
    <source>
        <dbReference type="ARBA" id="ARBA00023172"/>
    </source>
</evidence>
<dbReference type="OrthoDB" id="9801717at2"/>
<evidence type="ECO:0000256" key="9">
    <source>
        <dbReference type="HAMAP-Rule" id="MF_01808"/>
    </source>
</evidence>
<feature type="active site" evidence="9">
    <location>
        <position position="158"/>
    </location>
</feature>
<dbReference type="RefSeq" id="WP_015396642.1">
    <property type="nucleotide sequence ID" value="NC_020294.1"/>
</dbReference>
<dbReference type="EMBL" id="CP003803">
    <property type="protein sequence ID" value="AGF47231.1"/>
    <property type="molecule type" value="Genomic_DNA"/>
</dbReference>
<feature type="active site" evidence="9">
    <location>
        <position position="193"/>
    </location>
</feature>
<sequence>MTYEHNTTKQLIEKWLLYISANLRYSKHTVNNYKRDLIQLHNFLELENVNLQDLTTDIVRNFIVKKHASGLGPRGLARMISSWRSFYKWLKLELGIHLNPLDDIKAPKPPKNLPKSISVDQMKALLDENIKKISSNDTDPIIVRDQAIFELFYSSGLRLAELISIDMIFIKNKSYESKSWLNIETSEIIIHGKGNKQRILPVSNIAMFALNQWIKTRQKFISNKTTEQDKYALFIGIKGKRISPRVIQTQLRKTSLHLNLPENISPHTIRHSFASHLLQSSQDLRAVQELLGHKTISTTQIYTKLDFQHLSLIYDKTHPRAYRKNKS</sequence>
<dbReference type="Pfam" id="PF02899">
    <property type="entry name" value="Phage_int_SAM_1"/>
    <property type="match status" value="1"/>
</dbReference>
<feature type="domain" description="Tyr recombinase" evidence="10">
    <location>
        <begin position="112"/>
        <end position="315"/>
    </location>
</feature>
<dbReference type="InterPro" id="IPR011010">
    <property type="entry name" value="DNA_brk_join_enz"/>
</dbReference>
<dbReference type="Gene3D" id="1.10.443.10">
    <property type="entry name" value="Intergrase catalytic core"/>
    <property type="match status" value="1"/>
</dbReference>
<comment type="similarity">
    <text evidence="9">Belongs to the 'phage' integrase family. XerC subfamily.</text>
</comment>
<dbReference type="GO" id="GO:0006313">
    <property type="term" value="P:DNA transposition"/>
    <property type="evidence" value="ECO:0007669"/>
    <property type="project" value="UniProtKB-UniRule"/>
</dbReference>
<feature type="active site" description="O-(3'-phospho-DNA)-tyrosine intermediate" evidence="9">
    <location>
        <position position="302"/>
    </location>
</feature>
<evidence type="ECO:0000259" key="10">
    <source>
        <dbReference type="PROSITE" id="PS51898"/>
    </source>
</evidence>
<dbReference type="InterPro" id="IPR044068">
    <property type="entry name" value="CB"/>
</dbReference>
<comment type="subunit">
    <text evidence="9">Forms a cyclic heterotetrameric complex composed of two molecules of XerC and two molecules of XerD.</text>
</comment>
<dbReference type="InterPro" id="IPR013762">
    <property type="entry name" value="Integrase-like_cat_sf"/>
</dbReference>
<organism evidence="12 13">
    <name type="scientific">Candidatus Kinetoplastidibacterium desouzai TCC079E</name>
    <dbReference type="NCBI Taxonomy" id="1208919"/>
    <lineage>
        <taxon>Bacteria</taxon>
        <taxon>Pseudomonadati</taxon>
        <taxon>Pseudomonadota</taxon>
        <taxon>Betaproteobacteria</taxon>
        <taxon>Candidatus Kinetoplastidibacterium</taxon>
    </lineage>
</organism>
<feature type="active site" evidence="9">
    <location>
        <position position="293"/>
    </location>
</feature>